<gene>
    <name evidence="1" type="ORF">FSP39_023392</name>
</gene>
<dbReference type="Proteomes" id="UP001186944">
    <property type="component" value="Unassembled WGS sequence"/>
</dbReference>
<organism evidence="1 2">
    <name type="scientific">Pinctada imbricata</name>
    <name type="common">Atlantic pearl-oyster</name>
    <name type="synonym">Pinctada martensii</name>
    <dbReference type="NCBI Taxonomy" id="66713"/>
    <lineage>
        <taxon>Eukaryota</taxon>
        <taxon>Metazoa</taxon>
        <taxon>Spiralia</taxon>
        <taxon>Lophotrochozoa</taxon>
        <taxon>Mollusca</taxon>
        <taxon>Bivalvia</taxon>
        <taxon>Autobranchia</taxon>
        <taxon>Pteriomorphia</taxon>
        <taxon>Pterioida</taxon>
        <taxon>Pterioidea</taxon>
        <taxon>Pteriidae</taxon>
        <taxon>Pinctada</taxon>
    </lineage>
</organism>
<sequence length="203" mass="22449">MMISAVVYYNPEQVAYLHAGSLSKYDAVIQSRCREKQQSHPCYNFPCKENEICEVNGDSYACTPDQGLDDNNGAGVWSGMKELLVLAFERSFISAAASGSKFVMADLSEPEVFLRINEFIAKLTPGQQYCLSFKYIIGGKPDSVFIQVGSSVHKSATSGWTSANYQFTDDYPMIMIFVYDEDSYGAIDDVTLSPGPCGNWNTL</sequence>
<dbReference type="EMBL" id="VSWD01000009">
    <property type="protein sequence ID" value="KAK3094043.1"/>
    <property type="molecule type" value="Genomic_DNA"/>
</dbReference>
<keyword evidence="2" id="KW-1185">Reference proteome</keyword>
<dbReference type="AlphaFoldDB" id="A0AA89BXH7"/>
<name>A0AA89BXH7_PINIB</name>
<reference evidence="1" key="1">
    <citation type="submission" date="2019-08" db="EMBL/GenBank/DDBJ databases">
        <title>The improved chromosome-level genome for the pearl oyster Pinctada fucata martensii using PacBio sequencing and Hi-C.</title>
        <authorList>
            <person name="Zheng Z."/>
        </authorList>
    </citation>
    <scope>NUCLEOTIDE SEQUENCE</scope>
    <source>
        <strain evidence="1">ZZ-2019</strain>
        <tissue evidence="1">Adductor muscle</tissue>
    </source>
</reference>
<evidence type="ECO:0000313" key="1">
    <source>
        <dbReference type="EMBL" id="KAK3094043.1"/>
    </source>
</evidence>
<evidence type="ECO:0000313" key="2">
    <source>
        <dbReference type="Proteomes" id="UP001186944"/>
    </source>
</evidence>
<protein>
    <submittedName>
        <fullName evidence="1">Uncharacterized protein</fullName>
    </submittedName>
</protein>
<proteinExistence type="predicted"/>
<accession>A0AA89BXH7</accession>
<comment type="caution">
    <text evidence="1">The sequence shown here is derived from an EMBL/GenBank/DDBJ whole genome shotgun (WGS) entry which is preliminary data.</text>
</comment>